<dbReference type="RefSeq" id="WP_186078398.1">
    <property type="nucleotide sequence ID" value="NZ_CAJEWB010000013.1"/>
</dbReference>
<proteinExistence type="inferred from homology"/>
<dbReference type="PANTHER" id="PTHR46268">
    <property type="entry name" value="STRESS RESPONSE PROTEIN NHAX"/>
    <property type="match status" value="1"/>
</dbReference>
<dbReference type="PRINTS" id="PR01438">
    <property type="entry name" value="UNVRSLSTRESS"/>
</dbReference>
<dbReference type="PANTHER" id="PTHR46268:SF6">
    <property type="entry name" value="UNIVERSAL STRESS PROTEIN UP12"/>
    <property type="match status" value="1"/>
</dbReference>
<dbReference type="InterPro" id="IPR014729">
    <property type="entry name" value="Rossmann-like_a/b/a_fold"/>
</dbReference>
<dbReference type="SUPFAM" id="SSF52402">
    <property type="entry name" value="Adenine nucleotide alpha hydrolases-like"/>
    <property type="match status" value="1"/>
</dbReference>
<dbReference type="EMBL" id="CAJEWB010000013">
    <property type="protein sequence ID" value="CAD2079568.1"/>
    <property type="molecule type" value="Genomic_DNA"/>
</dbReference>
<name>A0A6V7RMP2_9BACL</name>
<evidence type="ECO:0000313" key="4">
    <source>
        <dbReference type="Proteomes" id="UP000588186"/>
    </source>
</evidence>
<protein>
    <submittedName>
        <fullName evidence="3">Stress response protein NhaX</fullName>
    </submittedName>
</protein>
<reference evidence="3 4" key="1">
    <citation type="submission" date="2020-07" db="EMBL/GenBank/DDBJ databases">
        <authorList>
            <person name="Criscuolo A."/>
        </authorList>
    </citation>
    <scope>NUCLEOTIDE SEQUENCE [LARGE SCALE GENOMIC DNA]</scope>
    <source>
        <strain evidence="3">CIP107946</strain>
    </source>
</reference>
<organism evidence="3 4">
    <name type="scientific">Phocicoccus pinnipedialis</name>
    <dbReference type="NCBI Taxonomy" id="110845"/>
    <lineage>
        <taxon>Bacteria</taxon>
        <taxon>Bacillati</taxon>
        <taxon>Bacillota</taxon>
        <taxon>Bacilli</taxon>
        <taxon>Bacillales</taxon>
        <taxon>Salinicoccaceae</taxon>
        <taxon>Phocicoccus</taxon>
    </lineage>
</organism>
<accession>A0A6V7RMP2</accession>
<dbReference type="AlphaFoldDB" id="A0A6V7RMP2"/>
<evidence type="ECO:0000256" key="1">
    <source>
        <dbReference type="ARBA" id="ARBA00008791"/>
    </source>
</evidence>
<feature type="domain" description="UspA" evidence="2">
    <location>
        <begin position="1"/>
        <end position="139"/>
    </location>
</feature>
<dbReference type="Gene3D" id="3.40.50.620">
    <property type="entry name" value="HUPs"/>
    <property type="match status" value="1"/>
</dbReference>
<evidence type="ECO:0000313" key="3">
    <source>
        <dbReference type="EMBL" id="CAD2079568.1"/>
    </source>
</evidence>
<dbReference type="CDD" id="cd00293">
    <property type="entry name" value="USP-like"/>
    <property type="match status" value="1"/>
</dbReference>
<sequence>MYNKLLLAVDGSENSLRATEEAVKIAHLCTECSIDVVFVADHSKTKSEVLHAQGKEELNYERRKKILPVESNLQENKISYTLYMLHGDPGSIIVEHANNESIDMVILGSRGLNALQEMVLGSVSHKVMKGAESPVLIVK</sequence>
<keyword evidence="4" id="KW-1185">Reference proteome</keyword>
<dbReference type="Pfam" id="PF00582">
    <property type="entry name" value="Usp"/>
    <property type="match status" value="1"/>
</dbReference>
<dbReference type="InterPro" id="IPR006015">
    <property type="entry name" value="Universal_stress_UspA"/>
</dbReference>
<evidence type="ECO:0000259" key="2">
    <source>
        <dbReference type="Pfam" id="PF00582"/>
    </source>
</evidence>
<comment type="similarity">
    <text evidence="1">Belongs to the universal stress protein A family.</text>
</comment>
<comment type="caution">
    <text evidence="3">The sequence shown here is derived from an EMBL/GenBank/DDBJ whole genome shotgun (WGS) entry which is preliminary data.</text>
</comment>
<gene>
    <name evidence="3" type="primary">nhaX_2</name>
    <name evidence="3" type="ORF">JEOPIN946_01591</name>
</gene>
<dbReference type="InterPro" id="IPR006016">
    <property type="entry name" value="UspA"/>
</dbReference>
<dbReference type="Proteomes" id="UP000588186">
    <property type="component" value="Unassembled WGS sequence"/>
</dbReference>